<evidence type="ECO:0000313" key="5">
    <source>
        <dbReference type="EMBL" id="NWB96320.1"/>
    </source>
</evidence>
<dbReference type="NCBIfam" id="TIGR00045">
    <property type="entry name" value="glycerate kinase"/>
    <property type="match status" value="1"/>
</dbReference>
<organism evidence="5 6">
    <name type="scientific">Pseudomonas gingeri</name>
    <dbReference type="NCBI Taxonomy" id="117681"/>
    <lineage>
        <taxon>Bacteria</taxon>
        <taxon>Pseudomonadati</taxon>
        <taxon>Pseudomonadota</taxon>
        <taxon>Gammaproteobacteria</taxon>
        <taxon>Pseudomonadales</taxon>
        <taxon>Pseudomonadaceae</taxon>
        <taxon>Pseudomonas</taxon>
    </lineage>
</organism>
<dbReference type="EMBL" id="JACAQB010000006">
    <property type="protein sequence ID" value="NWB96320.1"/>
    <property type="molecule type" value="Genomic_DNA"/>
</dbReference>
<evidence type="ECO:0000256" key="2">
    <source>
        <dbReference type="ARBA" id="ARBA00022679"/>
    </source>
</evidence>
<evidence type="ECO:0000256" key="4">
    <source>
        <dbReference type="PIRNR" id="PIRNR006078"/>
    </source>
</evidence>
<dbReference type="PANTHER" id="PTHR21599:SF0">
    <property type="entry name" value="GLYCERATE KINASE"/>
    <property type="match status" value="1"/>
</dbReference>
<dbReference type="InterPro" id="IPR018197">
    <property type="entry name" value="Glycerate_kinase_RE-like"/>
</dbReference>
<dbReference type="GO" id="GO:0008887">
    <property type="term" value="F:glycerate kinase activity"/>
    <property type="evidence" value="ECO:0007669"/>
    <property type="project" value="UniProtKB-UniRule"/>
</dbReference>
<evidence type="ECO:0000256" key="3">
    <source>
        <dbReference type="ARBA" id="ARBA00022777"/>
    </source>
</evidence>
<keyword evidence="2 4" id="KW-0808">Transferase</keyword>
<keyword evidence="3 4" id="KW-0418">Kinase</keyword>
<reference evidence="5 6" key="1">
    <citation type="submission" date="2020-04" db="EMBL/GenBank/DDBJ databases">
        <title>Molecular characterization of pseudomonads from Agaricus bisporus reveal novel blotch 2 pathogens in Western Europe.</title>
        <authorList>
            <person name="Taparia T."/>
            <person name="Krijger M."/>
            <person name="Haynes E."/>
            <person name="Elpinstone J.G."/>
            <person name="Noble R."/>
            <person name="Van Der Wolf J."/>
        </authorList>
    </citation>
    <scope>NUCLEOTIDE SEQUENCE [LARGE SCALE GENOMIC DNA]</scope>
    <source>
        <strain evidence="5 6">H7001</strain>
    </source>
</reference>
<dbReference type="AlphaFoldDB" id="A0A7Y7XAL2"/>
<name>A0A7Y7XAL2_9PSED</name>
<dbReference type="InterPro" id="IPR018193">
    <property type="entry name" value="Glyc_kinase_flavodox-like_fold"/>
</dbReference>
<proteinExistence type="inferred from homology"/>
<dbReference type="InterPro" id="IPR036129">
    <property type="entry name" value="Glycerate_kinase_sf"/>
</dbReference>
<evidence type="ECO:0000313" key="6">
    <source>
        <dbReference type="Proteomes" id="UP000539985"/>
    </source>
</evidence>
<sequence>MKIIIAPDSFKDSLSAEGVARAIAEGLAKVLPEAQLIECPMADGGEGTVASVLAACNGELRQQRVRGPLGAPVDAHWGWLPASATAIIEMAEASGLQLVPSEQRDACITSTFGTGELIRAALDAGAQRIILAIGGSATNDAGAGALQALGVGLLDAQGQVVQAAGLALAGVARVTVEGMDSRIDQVRFEIAADVNNPLCGEQGASAIFGPQKGATPTQVRELDAALGHFADLCAQVLGQDVRDEPGSGAAGGLGFAAKAFLGARFRPGVEVVAELVGLADAVCGADLVITGEGRFDAQTLRGKTPFGVARIAQEQGVPVIVLAGTLGEGYEQMYAHGVDAAFALASGPMSLEQACRDAPRLLSARAGDIARVWKLGAKA</sequence>
<protein>
    <submittedName>
        <fullName evidence="5">Glycerate kinase</fullName>
    </submittedName>
</protein>
<dbReference type="Proteomes" id="UP000539985">
    <property type="component" value="Unassembled WGS sequence"/>
</dbReference>
<dbReference type="Gene3D" id="3.40.50.10350">
    <property type="entry name" value="Glycerate kinase, domain 1"/>
    <property type="match status" value="1"/>
</dbReference>
<accession>A0A7Y7XAL2</accession>
<dbReference type="GO" id="GO:0031388">
    <property type="term" value="P:organic acid phosphorylation"/>
    <property type="evidence" value="ECO:0007669"/>
    <property type="project" value="UniProtKB-UniRule"/>
</dbReference>
<dbReference type="Pfam" id="PF02595">
    <property type="entry name" value="Gly_kinase"/>
    <property type="match status" value="1"/>
</dbReference>
<dbReference type="PANTHER" id="PTHR21599">
    <property type="entry name" value="GLYCERATE KINASE"/>
    <property type="match status" value="1"/>
</dbReference>
<comment type="caution">
    <text evidence="5">The sequence shown here is derived from an EMBL/GenBank/DDBJ whole genome shotgun (WGS) entry which is preliminary data.</text>
</comment>
<dbReference type="RefSeq" id="WP_177101658.1">
    <property type="nucleotide sequence ID" value="NZ_JACAQB010000006.1"/>
</dbReference>
<dbReference type="PIRSF" id="PIRSF006078">
    <property type="entry name" value="GlxK"/>
    <property type="match status" value="1"/>
</dbReference>
<evidence type="ECO:0000256" key="1">
    <source>
        <dbReference type="ARBA" id="ARBA00006284"/>
    </source>
</evidence>
<dbReference type="SUPFAM" id="SSF110738">
    <property type="entry name" value="Glycerate kinase I"/>
    <property type="match status" value="1"/>
</dbReference>
<dbReference type="InterPro" id="IPR004381">
    <property type="entry name" value="Glycerate_kinase"/>
</dbReference>
<dbReference type="Gene3D" id="3.90.1510.10">
    <property type="entry name" value="Glycerate kinase, domain 2"/>
    <property type="match status" value="1"/>
</dbReference>
<gene>
    <name evidence="5" type="ORF">HX882_10490</name>
</gene>
<comment type="similarity">
    <text evidence="1 4">Belongs to the glycerate kinase type-1 family.</text>
</comment>